<dbReference type="Proteomes" id="UP000823773">
    <property type="component" value="Unassembled WGS sequence"/>
</dbReference>
<protein>
    <submittedName>
        <fullName evidence="1">Uncharacterized protein</fullName>
    </submittedName>
</protein>
<dbReference type="EMBL" id="JAGGJR010000008">
    <property type="protein sequence ID" value="MBP1874844.1"/>
    <property type="molecule type" value="Genomic_DNA"/>
</dbReference>
<comment type="caution">
    <text evidence="1">The sequence shown here is derived from an EMBL/GenBank/DDBJ whole genome shotgun (WGS) entry which is preliminary data.</text>
</comment>
<reference evidence="1" key="1">
    <citation type="submission" date="2021-03" db="EMBL/GenBank/DDBJ databases">
        <title>Genomic Encyclopedia of Type Strains, Phase IV (KMG-IV): sequencing the most valuable type-strain genomes for metagenomic binning, comparative biology and taxonomic classification.</title>
        <authorList>
            <person name="Goeker M."/>
        </authorList>
    </citation>
    <scope>NUCLEOTIDE SEQUENCE</scope>
    <source>
        <strain evidence="1">DSM 18131</strain>
    </source>
</reference>
<accession>A0ACC5T2H2</accession>
<proteinExistence type="predicted"/>
<organism evidence="1 2">
    <name type="scientific">Ensifer adhaerens</name>
    <name type="common">Sinorhizobium morelense</name>
    <dbReference type="NCBI Taxonomy" id="106592"/>
    <lineage>
        <taxon>Bacteria</taxon>
        <taxon>Pseudomonadati</taxon>
        <taxon>Pseudomonadota</taxon>
        <taxon>Alphaproteobacteria</taxon>
        <taxon>Hyphomicrobiales</taxon>
        <taxon>Rhizobiaceae</taxon>
        <taxon>Sinorhizobium/Ensifer group</taxon>
        <taxon>Ensifer</taxon>
    </lineage>
</organism>
<name>A0ACC5T2H2_ENSAD</name>
<evidence type="ECO:0000313" key="2">
    <source>
        <dbReference type="Proteomes" id="UP000823773"/>
    </source>
</evidence>
<gene>
    <name evidence="1" type="ORF">J2Z19_004577</name>
</gene>
<evidence type="ECO:0000313" key="1">
    <source>
        <dbReference type="EMBL" id="MBP1874844.1"/>
    </source>
</evidence>
<sequence>MSSSHPKYYLDADDLNLLVEVLTAAGFYGTTAKADPSGRNAATRFLMAALENGINSREMLAAALVERGSASNGEHQTPAQTKAEAIDRWDDEGGAVSSVPEISRRTAP</sequence>
<keyword evidence="2" id="KW-1185">Reference proteome</keyword>